<dbReference type="OrthoDB" id="10554863at2759"/>
<feature type="region of interest" description="Disordered" evidence="1">
    <location>
        <begin position="1"/>
        <end position="128"/>
    </location>
</feature>
<sequence>ANLPPVTDGGSFADLPPVHPSLPPGGPYNSATIGGTSGAAATTTSHLTRSRGSMGAADRPHSSAMSSLTSSGYGGHRRPLSLAEGPLVSTLPTGSSSTTSSPSTSGSSIFRTLPSSKKGKRKVLKSLL</sequence>
<feature type="compositionally biased region" description="Pro residues" evidence="1">
    <location>
        <begin position="17"/>
        <end position="26"/>
    </location>
</feature>
<gene>
    <name evidence="2" type="ORF">HDID_LOCUS6567</name>
</gene>
<name>A0A0R3SNQ3_HYMDI</name>
<protein>
    <submittedName>
        <fullName evidence="4">NYAP_N domain-containing protein</fullName>
    </submittedName>
</protein>
<reference evidence="2 3" key="2">
    <citation type="submission" date="2018-11" db="EMBL/GenBank/DDBJ databases">
        <authorList>
            <consortium name="Pathogen Informatics"/>
        </authorList>
    </citation>
    <scope>NUCLEOTIDE SEQUENCE [LARGE SCALE GENOMIC DNA]</scope>
</reference>
<dbReference type="Proteomes" id="UP000274504">
    <property type="component" value="Unassembled WGS sequence"/>
</dbReference>
<feature type="compositionally biased region" description="Basic residues" evidence="1">
    <location>
        <begin position="117"/>
        <end position="128"/>
    </location>
</feature>
<evidence type="ECO:0000313" key="4">
    <source>
        <dbReference type="WBParaSite" id="HDID_0000656801-mRNA-1"/>
    </source>
</evidence>
<dbReference type="STRING" id="6216.A0A0R3SNQ3"/>
<dbReference type="WBParaSite" id="HDID_0000656801-mRNA-1">
    <property type="protein sequence ID" value="HDID_0000656801-mRNA-1"/>
    <property type="gene ID" value="HDID_0000656801"/>
</dbReference>
<evidence type="ECO:0000313" key="2">
    <source>
        <dbReference type="EMBL" id="VDL58885.1"/>
    </source>
</evidence>
<reference evidence="4" key="1">
    <citation type="submission" date="2017-02" db="UniProtKB">
        <authorList>
            <consortium name="WormBaseParasite"/>
        </authorList>
    </citation>
    <scope>IDENTIFICATION</scope>
</reference>
<organism evidence="4">
    <name type="scientific">Hymenolepis diminuta</name>
    <name type="common">Rat tapeworm</name>
    <dbReference type="NCBI Taxonomy" id="6216"/>
    <lineage>
        <taxon>Eukaryota</taxon>
        <taxon>Metazoa</taxon>
        <taxon>Spiralia</taxon>
        <taxon>Lophotrochozoa</taxon>
        <taxon>Platyhelminthes</taxon>
        <taxon>Cestoda</taxon>
        <taxon>Eucestoda</taxon>
        <taxon>Cyclophyllidea</taxon>
        <taxon>Hymenolepididae</taxon>
        <taxon>Hymenolepis</taxon>
    </lineage>
</organism>
<feature type="compositionally biased region" description="Low complexity" evidence="1">
    <location>
        <begin position="89"/>
        <end position="108"/>
    </location>
</feature>
<dbReference type="AlphaFoldDB" id="A0A0R3SNQ3"/>
<accession>A0A0R3SNQ3</accession>
<evidence type="ECO:0000313" key="3">
    <source>
        <dbReference type="Proteomes" id="UP000274504"/>
    </source>
</evidence>
<proteinExistence type="predicted"/>
<feature type="compositionally biased region" description="Low complexity" evidence="1">
    <location>
        <begin position="30"/>
        <end position="45"/>
    </location>
</feature>
<evidence type="ECO:0000256" key="1">
    <source>
        <dbReference type="SAM" id="MobiDB-lite"/>
    </source>
</evidence>
<dbReference type="EMBL" id="UYSG01006035">
    <property type="protein sequence ID" value="VDL58885.1"/>
    <property type="molecule type" value="Genomic_DNA"/>
</dbReference>